<accession>A0A7W7W9C7</accession>
<name>A0A7W7W9C7_9ACTN</name>
<gene>
    <name evidence="1" type="ORF">FHR32_002239</name>
</gene>
<keyword evidence="2" id="KW-1185">Reference proteome</keyword>
<evidence type="ECO:0000313" key="2">
    <source>
        <dbReference type="Proteomes" id="UP000534286"/>
    </source>
</evidence>
<comment type="caution">
    <text evidence="1">The sequence shown here is derived from an EMBL/GenBank/DDBJ whole genome shotgun (WGS) entry which is preliminary data.</text>
</comment>
<sequence>MITLQSDMWTEPTTHFTDTKQKLAQLSIGFPGQVLPVNGDSHFLKIDKPLTDANKQVIQNVTRVQTFGSDQNHWVSVDIDPEDPQVFTFHQCLVAANLPTYVSP</sequence>
<protein>
    <submittedName>
        <fullName evidence="1">Uncharacterized protein</fullName>
    </submittedName>
</protein>
<dbReference type="EMBL" id="JACHJU010000001">
    <property type="protein sequence ID" value="MBB4937934.1"/>
    <property type="molecule type" value="Genomic_DNA"/>
</dbReference>
<organism evidence="1 2">
    <name type="scientific">Streptosporangium album</name>
    <dbReference type="NCBI Taxonomy" id="47479"/>
    <lineage>
        <taxon>Bacteria</taxon>
        <taxon>Bacillati</taxon>
        <taxon>Actinomycetota</taxon>
        <taxon>Actinomycetes</taxon>
        <taxon>Streptosporangiales</taxon>
        <taxon>Streptosporangiaceae</taxon>
        <taxon>Streptosporangium</taxon>
    </lineage>
</organism>
<dbReference type="AlphaFoldDB" id="A0A7W7W9C7"/>
<evidence type="ECO:0000313" key="1">
    <source>
        <dbReference type="EMBL" id="MBB4937934.1"/>
    </source>
</evidence>
<proteinExistence type="predicted"/>
<reference evidence="1 2" key="1">
    <citation type="submission" date="2020-08" db="EMBL/GenBank/DDBJ databases">
        <title>Sequencing the genomes of 1000 actinobacteria strains.</title>
        <authorList>
            <person name="Klenk H.-P."/>
        </authorList>
    </citation>
    <scope>NUCLEOTIDE SEQUENCE [LARGE SCALE GENOMIC DNA]</scope>
    <source>
        <strain evidence="1 2">DSM 43023</strain>
    </source>
</reference>
<dbReference type="Proteomes" id="UP000534286">
    <property type="component" value="Unassembled WGS sequence"/>
</dbReference>
<dbReference type="RefSeq" id="WP_184754217.1">
    <property type="nucleotide sequence ID" value="NZ_BAABEK010000014.1"/>
</dbReference>